<dbReference type="Proteomes" id="UP000674416">
    <property type="component" value="Unassembled WGS sequence"/>
</dbReference>
<protein>
    <submittedName>
        <fullName evidence="8">Chromate transporter</fullName>
    </submittedName>
</protein>
<feature type="transmembrane region" description="Helical" evidence="7">
    <location>
        <begin position="144"/>
        <end position="172"/>
    </location>
</feature>
<evidence type="ECO:0000256" key="4">
    <source>
        <dbReference type="ARBA" id="ARBA00022692"/>
    </source>
</evidence>
<organism evidence="8 9">
    <name type="scientific">Bacillus capparidis</name>
    <dbReference type="NCBI Taxonomy" id="1840411"/>
    <lineage>
        <taxon>Bacteria</taxon>
        <taxon>Bacillati</taxon>
        <taxon>Bacillota</taxon>
        <taxon>Bacilli</taxon>
        <taxon>Bacillales</taxon>
        <taxon>Bacillaceae</taxon>
        <taxon>Bacillus</taxon>
    </lineage>
</organism>
<keyword evidence="5 7" id="KW-1133">Transmembrane helix</keyword>
<evidence type="ECO:0000256" key="2">
    <source>
        <dbReference type="ARBA" id="ARBA00005262"/>
    </source>
</evidence>
<comment type="caution">
    <text evidence="8">The sequence shown here is derived from an EMBL/GenBank/DDBJ whole genome shotgun (WGS) entry which is preliminary data.</text>
</comment>
<evidence type="ECO:0000256" key="6">
    <source>
        <dbReference type="ARBA" id="ARBA00023136"/>
    </source>
</evidence>
<sequence>MLKRYVEIFIGMFRAGMLGYGGGPSSIPLLYKEAVDRFKWLTDEEFSDTLAIGNTLPGPIATKMAGYIGYRVAGIIGLLIAIIATVMPTVILLSIFLKYLYAFKDSGWVNGITTAVQPVIAVMLFVMAYSFMKQSWKGQGMKKTIFLGVISFVLLFFAGLHPAILIGAILLYSFVTGKEKEKSITRGESTGV</sequence>
<accession>A0ABS4D2X9</accession>
<evidence type="ECO:0000313" key="9">
    <source>
        <dbReference type="Proteomes" id="UP000674416"/>
    </source>
</evidence>
<keyword evidence="6 7" id="KW-0472">Membrane</keyword>
<evidence type="ECO:0000313" key="8">
    <source>
        <dbReference type="EMBL" id="MBP1083948.1"/>
    </source>
</evidence>
<dbReference type="RefSeq" id="WP_225970296.1">
    <property type="nucleotide sequence ID" value="NZ_JAFDST010000008.1"/>
</dbReference>
<evidence type="ECO:0000256" key="3">
    <source>
        <dbReference type="ARBA" id="ARBA00022475"/>
    </source>
</evidence>
<evidence type="ECO:0000256" key="7">
    <source>
        <dbReference type="SAM" id="Phobius"/>
    </source>
</evidence>
<dbReference type="Pfam" id="PF02417">
    <property type="entry name" value="Chromate_transp"/>
    <property type="match status" value="1"/>
</dbReference>
<evidence type="ECO:0000256" key="1">
    <source>
        <dbReference type="ARBA" id="ARBA00004651"/>
    </source>
</evidence>
<reference evidence="8 9" key="1">
    <citation type="submission" date="2021-01" db="EMBL/GenBank/DDBJ databases">
        <title>Genomic Encyclopedia of Type Strains, Phase IV (KMG-IV): sequencing the most valuable type-strain genomes for metagenomic binning, comparative biology and taxonomic classification.</title>
        <authorList>
            <person name="Goeker M."/>
        </authorList>
    </citation>
    <scope>NUCLEOTIDE SEQUENCE [LARGE SCALE GENOMIC DNA]</scope>
    <source>
        <strain evidence="8 9">DSM 103394</strain>
    </source>
</reference>
<feature type="transmembrane region" description="Helical" evidence="7">
    <location>
        <begin position="108"/>
        <end position="132"/>
    </location>
</feature>
<gene>
    <name evidence="8" type="ORF">JOC74_004495</name>
</gene>
<name>A0ABS4D2X9_9BACI</name>
<dbReference type="InterPro" id="IPR003370">
    <property type="entry name" value="Chromate_transpt"/>
</dbReference>
<keyword evidence="9" id="KW-1185">Reference proteome</keyword>
<comment type="similarity">
    <text evidence="2">Belongs to the chromate ion transporter (CHR) (TC 2.A.51) family.</text>
</comment>
<dbReference type="EMBL" id="JAFDST010000008">
    <property type="protein sequence ID" value="MBP1083948.1"/>
    <property type="molecule type" value="Genomic_DNA"/>
</dbReference>
<comment type="subcellular location">
    <subcellularLocation>
        <location evidence="1">Cell membrane</location>
        <topology evidence="1">Multi-pass membrane protein</topology>
    </subcellularLocation>
</comment>
<keyword evidence="4 7" id="KW-0812">Transmembrane</keyword>
<dbReference type="PANTHER" id="PTHR43663">
    <property type="entry name" value="CHROMATE TRANSPORT PROTEIN-RELATED"/>
    <property type="match status" value="1"/>
</dbReference>
<keyword evidence="3" id="KW-1003">Cell membrane</keyword>
<feature type="transmembrane region" description="Helical" evidence="7">
    <location>
        <begin position="72"/>
        <end position="96"/>
    </location>
</feature>
<dbReference type="PANTHER" id="PTHR43663:SF1">
    <property type="entry name" value="CHROMATE TRANSPORTER"/>
    <property type="match status" value="1"/>
</dbReference>
<dbReference type="InterPro" id="IPR052518">
    <property type="entry name" value="CHR_Transporter"/>
</dbReference>
<evidence type="ECO:0000256" key="5">
    <source>
        <dbReference type="ARBA" id="ARBA00022989"/>
    </source>
</evidence>
<proteinExistence type="inferred from homology"/>